<evidence type="ECO:0000259" key="4">
    <source>
        <dbReference type="Pfam" id="PF25876"/>
    </source>
</evidence>
<feature type="domain" description="CusB-like beta-barrel" evidence="5">
    <location>
        <begin position="212"/>
        <end position="265"/>
    </location>
</feature>
<feature type="coiled-coil region" evidence="2">
    <location>
        <begin position="141"/>
        <end position="168"/>
    </location>
</feature>
<evidence type="ECO:0000256" key="1">
    <source>
        <dbReference type="ARBA" id="ARBA00009477"/>
    </source>
</evidence>
<dbReference type="Pfam" id="PF25967">
    <property type="entry name" value="RND-MFP_C"/>
    <property type="match status" value="1"/>
</dbReference>
<keyword evidence="2" id="KW-0175">Coiled coil</keyword>
<dbReference type="PANTHER" id="PTHR30469">
    <property type="entry name" value="MULTIDRUG RESISTANCE PROTEIN MDTA"/>
    <property type="match status" value="1"/>
</dbReference>
<reference evidence="7" key="1">
    <citation type="journal article" date="2021" name="Front. Microbiol.">
        <title>Comprehensive Comparative Genomics and Phenotyping of Methylobacterium Species.</title>
        <authorList>
            <person name="Alessa O."/>
            <person name="Ogura Y."/>
            <person name="Fujitani Y."/>
            <person name="Takami H."/>
            <person name="Hayashi T."/>
            <person name="Sahin N."/>
            <person name="Tani A."/>
        </authorList>
    </citation>
    <scope>NUCLEOTIDE SEQUENCE</scope>
    <source>
        <strain evidence="7">LMG 23639</strain>
    </source>
</reference>
<protein>
    <submittedName>
        <fullName evidence="7">Multidrug resistance protein MdtA</fullName>
    </submittedName>
</protein>
<dbReference type="Pfam" id="PF25954">
    <property type="entry name" value="Beta-barrel_RND_2"/>
    <property type="match status" value="1"/>
</dbReference>
<dbReference type="SUPFAM" id="SSF111369">
    <property type="entry name" value="HlyD-like secretion proteins"/>
    <property type="match status" value="1"/>
</dbReference>
<dbReference type="Proteomes" id="UP001055102">
    <property type="component" value="Unassembled WGS sequence"/>
</dbReference>
<dbReference type="InterPro" id="IPR058627">
    <property type="entry name" value="MdtA-like_C"/>
</dbReference>
<name>A0ABQ4SQV4_9HYPH</name>
<sequence length="367" mass="38875">MSPVARLLMLPILASPWVVPWIAPAHAQDVPLGAQTLVRTLVAKRQAVPADIVFTGDIQAQAQTNVSFRSAGKIAERLFEVGDHIKADQVLARLDPQEQQANLSSAQAALTSAEAVLTQAKLSFRRQETLLASGYTTRPAYDNAEQQLRTAQASVESARAALGTAQEQFSYTELKSGVDGIVLSRTLEAGQVVQAGQSVLVIAQDGPRDAVFNVYEALLATPPDSKQVDVSLQADPSVTATGTVREIAPSVDPASGTVRVKVGLSRTPDAMGLGAVVIGRGHFRPREAVVLPWSALYRWHNGPAVWVRDPTANTVAPRPVAIDRYGSDTVALASGVEAGEEVVTAGIQFLRPGQTVTVANPTTEAAR</sequence>
<dbReference type="InterPro" id="IPR006143">
    <property type="entry name" value="RND_pump_MFP"/>
</dbReference>
<gene>
    <name evidence="7" type="primary">mdtA_1</name>
    <name evidence="7" type="ORF">AOPFMNJM_0177</name>
</gene>
<proteinExistence type="inferred from homology"/>
<organism evidence="7 8">
    <name type="scientific">Methylobacterium jeotgali</name>
    <dbReference type="NCBI Taxonomy" id="381630"/>
    <lineage>
        <taxon>Bacteria</taxon>
        <taxon>Pseudomonadati</taxon>
        <taxon>Pseudomonadota</taxon>
        <taxon>Alphaproteobacteria</taxon>
        <taxon>Hyphomicrobiales</taxon>
        <taxon>Methylobacteriaceae</taxon>
        <taxon>Methylobacterium</taxon>
    </lineage>
</organism>
<dbReference type="InterPro" id="IPR058792">
    <property type="entry name" value="Beta-barrel_RND_2"/>
</dbReference>
<feature type="domain" description="Multidrug resistance protein MdtA-like C-terminal permuted SH3" evidence="6">
    <location>
        <begin position="288"/>
        <end position="348"/>
    </location>
</feature>
<dbReference type="NCBIfam" id="TIGR01730">
    <property type="entry name" value="RND_mfp"/>
    <property type="match status" value="1"/>
</dbReference>
<accession>A0ABQ4SQV4</accession>
<dbReference type="Gene3D" id="1.10.287.470">
    <property type="entry name" value="Helix hairpin bin"/>
    <property type="match status" value="1"/>
</dbReference>
<evidence type="ECO:0000259" key="5">
    <source>
        <dbReference type="Pfam" id="PF25954"/>
    </source>
</evidence>
<evidence type="ECO:0000313" key="8">
    <source>
        <dbReference type="Proteomes" id="UP001055102"/>
    </source>
</evidence>
<dbReference type="InterPro" id="IPR058624">
    <property type="entry name" value="MdtA-like_HH"/>
</dbReference>
<feature type="chain" id="PRO_5045206243" evidence="3">
    <location>
        <begin position="28"/>
        <end position="367"/>
    </location>
</feature>
<dbReference type="RefSeq" id="WP_238273608.1">
    <property type="nucleotide sequence ID" value="NZ_BPQR01000002.1"/>
</dbReference>
<reference evidence="7" key="2">
    <citation type="submission" date="2021-08" db="EMBL/GenBank/DDBJ databases">
        <authorList>
            <person name="Tani A."/>
            <person name="Ola A."/>
            <person name="Ogura Y."/>
            <person name="Katsura K."/>
            <person name="Hayashi T."/>
        </authorList>
    </citation>
    <scope>NUCLEOTIDE SEQUENCE</scope>
    <source>
        <strain evidence="7">LMG 23639</strain>
    </source>
</reference>
<evidence type="ECO:0000259" key="6">
    <source>
        <dbReference type="Pfam" id="PF25967"/>
    </source>
</evidence>
<comment type="similarity">
    <text evidence="1">Belongs to the membrane fusion protein (MFP) (TC 8.A.1) family.</text>
</comment>
<dbReference type="PANTHER" id="PTHR30469:SF38">
    <property type="entry name" value="HLYD FAMILY SECRETION PROTEIN"/>
    <property type="match status" value="1"/>
</dbReference>
<feature type="domain" description="Multidrug resistance protein MdtA-like alpha-helical hairpin" evidence="4">
    <location>
        <begin position="103"/>
        <end position="172"/>
    </location>
</feature>
<dbReference type="Pfam" id="PF25876">
    <property type="entry name" value="HH_MFP_RND"/>
    <property type="match status" value="1"/>
</dbReference>
<keyword evidence="8" id="KW-1185">Reference proteome</keyword>
<feature type="signal peptide" evidence="3">
    <location>
        <begin position="1"/>
        <end position="27"/>
    </location>
</feature>
<dbReference type="Gene3D" id="2.40.420.20">
    <property type="match status" value="1"/>
</dbReference>
<evidence type="ECO:0000313" key="7">
    <source>
        <dbReference type="EMBL" id="GJE04885.1"/>
    </source>
</evidence>
<keyword evidence="3" id="KW-0732">Signal</keyword>
<comment type="caution">
    <text evidence="7">The sequence shown here is derived from an EMBL/GenBank/DDBJ whole genome shotgun (WGS) entry which is preliminary data.</text>
</comment>
<evidence type="ECO:0000256" key="3">
    <source>
        <dbReference type="SAM" id="SignalP"/>
    </source>
</evidence>
<evidence type="ECO:0000256" key="2">
    <source>
        <dbReference type="SAM" id="Coils"/>
    </source>
</evidence>
<dbReference type="EMBL" id="BPQR01000002">
    <property type="protein sequence ID" value="GJE04885.1"/>
    <property type="molecule type" value="Genomic_DNA"/>
</dbReference>
<dbReference type="Gene3D" id="2.40.30.170">
    <property type="match status" value="1"/>
</dbReference>
<dbReference type="Gene3D" id="2.40.50.100">
    <property type="match status" value="1"/>
</dbReference>